<accession>Q8TMQ4</accession>
<dbReference type="Gene3D" id="1.10.443.10">
    <property type="entry name" value="Intergrase catalytic core"/>
    <property type="match status" value="1"/>
</dbReference>
<evidence type="ECO:0000256" key="1">
    <source>
        <dbReference type="ARBA" id="ARBA00023172"/>
    </source>
</evidence>
<dbReference type="InterPro" id="IPR011010">
    <property type="entry name" value="DNA_brk_join_enz"/>
</dbReference>
<dbReference type="InParanoid" id="Q8TMQ4"/>
<dbReference type="KEGG" id="mac:MA_2599"/>
<keyword evidence="4" id="KW-1185">Reference proteome</keyword>
<dbReference type="GeneID" id="1474488"/>
<dbReference type="AlphaFoldDB" id="Q8TMQ4"/>
<feature type="domain" description="Tyr recombinase" evidence="2">
    <location>
        <begin position="10"/>
        <end position="186"/>
    </location>
</feature>
<name>Q8TMQ4_METAC</name>
<evidence type="ECO:0000313" key="3">
    <source>
        <dbReference type="EMBL" id="AAM05980.1"/>
    </source>
</evidence>
<dbReference type="SUPFAM" id="SSF56349">
    <property type="entry name" value="DNA breaking-rejoining enzymes"/>
    <property type="match status" value="1"/>
</dbReference>
<dbReference type="Proteomes" id="UP000002487">
    <property type="component" value="Chromosome"/>
</dbReference>
<reference evidence="3 4" key="1">
    <citation type="journal article" date="2002" name="Genome Res.">
        <title>The genome of Methanosarcina acetivorans reveals extensive metabolic and physiological diversity.</title>
        <authorList>
            <person name="Galagan J.E."/>
            <person name="Nusbaum C."/>
            <person name="Roy A."/>
            <person name="Endrizzi M.G."/>
            <person name="Macdonald P."/>
            <person name="FitzHugh W."/>
            <person name="Calvo S."/>
            <person name="Engels R."/>
            <person name="Smirnov S."/>
            <person name="Atnoor D."/>
            <person name="Brown A."/>
            <person name="Allen N."/>
            <person name="Naylor J."/>
            <person name="Stange-Thomann N."/>
            <person name="DeArellano K."/>
            <person name="Johnson R."/>
            <person name="Linton L."/>
            <person name="McEwan P."/>
            <person name="McKernan K."/>
            <person name="Talamas J."/>
            <person name="Tirrell A."/>
            <person name="Ye W."/>
            <person name="Zimmer A."/>
            <person name="Barber R.D."/>
            <person name="Cann I."/>
            <person name="Graham D.E."/>
            <person name="Grahame D.A."/>
            <person name="Guss A."/>
            <person name="Hedderich R."/>
            <person name="Ingram-Smith C."/>
            <person name="Kuettner C.H."/>
            <person name="Krzycki J.A."/>
            <person name="Leigh J.A."/>
            <person name="Li W."/>
            <person name="Liu J."/>
            <person name="Mukhopadhyay B."/>
            <person name="Reeve J.N."/>
            <person name="Smith K."/>
            <person name="Springer T.A."/>
            <person name="Umayam L.A."/>
            <person name="White O."/>
            <person name="White R.H."/>
            <person name="de Macario E.C."/>
            <person name="Ferry J.G."/>
            <person name="Jarrell K.F."/>
            <person name="Jing H."/>
            <person name="Macario A.J.L."/>
            <person name="Paulsen I."/>
            <person name="Pritchett M."/>
            <person name="Sowers K.R."/>
            <person name="Swanson R.V."/>
            <person name="Zinder S.H."/>
            <person name="Lander E."/>
            <person name="Metcalf W.W."/>
            <person name="Birren B."/>
        </authorList>
    </citation>
    <scope>NUCLEOTIDE SEQUENCE [LARGE SCALE GENOMIC DNA]</scope>
    <source>
        <strain evidence="4">ATCC 35395 / DSM 2834 / JCM 12185 / C2A</strain>
    </source>
</reference>
<dbReference type="EnsemblBacteria" id="AAM05980">
    <property type="protein sequence ID" value="AAM05980"/>
    <property type="gene ID" value="MA_2599"/>
</dbReference>
<dbReference type="EMBL" id="AE010299">
    <property type="protein sequence ID" value="AAM05980.1"/>
    <property type="molecule type" value="Genomic_DNA"/>
</dbReference>
<dbReference type="GO" id="GO:0015074">
    <property type="term" value="P:DNA integration"/>
    <property type="evidence" value="ECO:0007669"/>
    <property type="project" value="InterPro"/>
</dbReference>
<evidence type="ECO:0000259" key="2">
    <source>
        <dbReference type="PROSITE" id="PS51898"/>
    </source>
</evidence>
<dbReference type="Pfam" id="PF00589">
    <property type="entry name" value="Phage_integrase"/>
    <property type="match status" value="1"/>
</dbReference>
<dbReference type="RefSeq" id="WP_011022563.1">
    <property type="nucleotide sequence ID" value="NC_003552.1"/>
</dbReference>
<evidence type="ECO:0000313" key="4">
    <source>
        <dbReference type="Proteomes" id="UP000002487"/>
    </source>
</evidence>
<keyword evidence="1" id="KW-0233">DNA recombination</keyword>
<dbReference type="InterPro" id="IPR002104">
    <property type="entry name" value="Integrase_catalytic"/>
</dbReference>
<gene>
    <name evidence="3" type="ordered locus">MA_2599</name>
</gene>
<organism evidence="3 4">
    <name type="scientific">Methanosarcina acetivorans (strain ATCC 35395 / DSM 2834 / JCM 12185 / C2A)</name>
    <dbReference type="NCBI Taxonomy" id="188937"/>
    <lineage>
        <taxon>Archaea</taxon>
        <taxon>Methanobacteriati</taxon>
        <taxon>Methanobacteriota</taxon>
        <taxon>Stenosarchaea group</taxon>
        <taxon>Methanomicrobia</taxon>
        <taxon>Methanosarcinales</taxon>
        <taxon>Methanosarcinaceae</taxon>
        <taxon>Methanosarcina</taxon>
    </lineage>
</organism>
<dbReference type="InterPro" id="IPR013762">
    <property type="entry name" value="Integrase-like_cat_sf"/>
</dbReference>
<protein>
    <submittedName>
        <fullName evidence="3">Phage integrase</fullName>
    </submittedName>
</protein>
<sequence length="191" mass="22159">MLQKRTRYTTGEKALLLEEWAKLQEVIDNLEDEVMLKLAISTGIRREDLGYSAKHNSGIRISDITELSDGTGKMQFFEHKKNRIHEVPLSKEMMRLIKLLVNSRDKKEKFLITYSGRTCHRRLQEYCRKAGLEERPFHALRATCIKLCQKADWRVEEVAKLTGDTIAVIQEHYSTPTPGEMQDAIRKKAII</sequence>
<dbReference type="HOGENOM" id="CLU_1399749_0_0_2"/>
<proteinExistence type="predicted"/>
<dbReference type="GO" id="GO:0006310">
    <property type="term" value="P:DNA recombination"/>
    <property type="evidence" value="ECO:0007669"/>
    <property type="project" value="UniProtKB-KW"/>
</dbReference>
<dbReference type="OrthoDB" id="383225at2157"/>
<dbReference type="PROSITE" id="PS51898">
    <property type="entry name" value="TYR_RECOMBINASE"/>
    <property type="match status" value="1"/>
</dbReference>
<dbReference type="GO" id="GO:0003677">
    <property type="term" value="F:DNA binding"/>
    <property type="evidence" value="ECO:0007669"/>
    <property type="project" value="InterPro"/>
</dbReference>
<dbReference type="CDD" id="cd00397">
    <property type="entry name" value="DNA_BRE_C"/>
    <property type="match status" value="1"/>
</dbReference>